<dbReference type="InterPro" id="IPR002797">
    <property type="entry name" value="Polysacc_synth"/>
</dbReference>
<sequence length="486" mass="56079">MKIRSKLCDIRDFYQSLSSAVKASLWFTVCNIVEKGIALLSTPIFTRILTTDQFGVYTVYQSWYQIITIFATLNLYCGVFNNGLLKFEKNRDVFTSAIQGLSTTITVTLFLVYLVSKDFWNSMLGLNSLYICMIFVELLFVPAYLFWSTRERFSYRYKKIIITTIIIALGSPLLGVVAVLNTEYKAEARVISYVLVQVCIGIIFYIFNAKKGKKFFDANIWLYALAFNIPLIPHYLAFSLLNQVDRIMISKIIDTGTAAIYSVAYSISMMMNIITNAINNSFIPYTYKKLKEKEYDDIKTNTNLLLVVVGSACIVAIAFSPEIIQIFASSEYYDAIWVMPPLAASVYFMFLYPLFGNIEFYFEKTKYVTIASCIGAIANVILNFIFIRFYGYYAAAYTTLFCYILFAFAHYFFYRKVLAEKIKEIDNIYDIKFIVVFSVIILFIMIGMTLVYKLILVRYSIIVFVGFIAFLKRKMVFSQIIEIRKK</sequence>
<feature type="transmembrane region" description="Helical" evidence="6">
    <location>
        <begin position="97"/>
        <end position="116"/>
    </location>
</feature>
<evidence type="ECO:0000313" key="7">
    <source>
        <dbReference type="EMBL" id="MBM7657751.1"/>
    </source>
</evidence>
<feature type="transmembrane region" description="Helical" evidence="6">
    <location>
        <begin position="433"/>
        <end position="452"/>
    </location>
</feature>
<accession>A0ABS2Q7W8</accession>
<evidence type="ECO:0000256" key="4">
    <source>
        <dbReference type="ARBA" id="ARBA00022989"/>
    </source>
</evidence>
<dbReference type="InterPro" id="IPR050833">
    <property type="entry name" value="Poly_Biosynth_Transport"/>
</dbReference>
<evidence type="ECO:0000256" key="2">
    <source>
        <dbReference type="ARBA" id="ARBA00022475"/>
    </source>
</evidence>
<proteinExistence type="predicted"/>
<feature type="transmembrane region" description="Helical" evidence="6">
    <location>
        <begin position="63"/>
        <end position="85"/>
    </location>
</feature>
<evidence type="ECO:0000256" key="1">
    <source>
        <dbReference type="ARBA" id="ARBA00004651"/>
    </source>
</evidence>
<feature type="transmembrane region" description="Helical" evidence="6">
    <location>
        <begin position="392"/>
        <end position="413"/>
    </location>
</feature>
<keyword evidence="4 6" id="KW-1133">Transmembrane helix</keyword>
<keyword evidence="5 6" id="KW-0472">Membrane</keyword>
<feature type="transmembrane region" description="Helical" evidence="6">
    <location>
        <begin position="367"/>
        <end position="386"/>
    </location>
</feature>
<keyword evidence="8" id="KW-1185">Reference proteome</keyword>
<dbReference type="Proteomes" id="UP000823201">
    <property type="component" value="Unassembled WGS sequence"/>
</dbReference>
<dbReference type="RefSeq" id="WP_205006080.1">
    <property type="nucleotide sequence ID" value="NZ_CBCRXA010000006.1"/>
</dbReference>
<evidence type="ECO:0000313" key="8">
    <source>
        <dbReference type="Proteomes" id="UP000823201"/>
    </source>
</evidence>
<comment type="subcellular location">
    <subcellularLocation>
        <location evidence="1">Cell membrane</location>
        <topology evidence="1">Multi-pass membrane protein</topology>
    </subcellularLocation>
</comment>
<dbReference type="PANTHER" id="PTHR30250:SF11">
    <property type="entry name" value="O-ANTIGEN TRANSPORTER-RELATED"/>
    <property type="match status" value="1"/>
</dbReference>
<reference evidence="7 8" key="1">
    <citation type="submission" date="2021-01" db="EMBL/GenBank/DDBJ databases">
        <title>Genomic Encyclopedia of Type Strains, Phase IV (KMG-IV): sequencing the most valuable type-strain genomes for metagenomic binning, comparative biology and taxonomic classification.</title>
        <authorList>
            <person name="Goeker M."/>
        </authorList>
    </citation>
    <scope>NUCLEOTIDE SEQUENCE [LARGE SCALE GENOMIC DNA]</scope>
    <source>
        <strain evidence="7 8">DSM 100968</strain>
    </source>
</reference>
<organism evidence="7 8">
    <name type="scientific">Sporolactobacillus spathodeae</name>
    <dbReference type="NCBI Taxonomy" id="1465502"/>
    <lineage>
        <taxon>Bacteria</taxon>
        <taxon>Bacillati</taxon>
        <taxon>Bacillota</taxon>
        <taxon>Bacilli</taxon>
        <taxon>Bacillales</taxon>
        <taxon>Sporolactobacillaceae</taxon>
        <taxon>Sporolactobacillus</taxon>
    </lineage>
</organism>
<feature type="transmembrane region" description="Helical" evidence="6">
    <location>
        <begin position="128"/>
        <end position="147"/>
    </location>
</feature>
<feature type="transmembrane region" description="Helical" evidence="6">
    <location>
        <begin position="304"/>
        <end position="324"/>
    </location>
</feature>
<keyword evidence="3 6" id="KW-0812">Transmembrane</keyword>
<dbReference type="PANTHER" id="PTHR30250">
    <property type="entry name" value="PST FAMILY PREDICTED COLANIC ACID TRANSPORTER"/>
    <property type="match status" value="1"/>
</dbReference>
<keyword evidence="2" id="KW-1003">Cell membrane</keyword>
<comment type="caution">
    <text evidence="7">The sequence shown here is derived from an EMBL/GenBank/DDBJ whole genome shotgun (WGS) entry which is preliminary data.</text>
</comment>
<feature type="transmembrane region" description="Helical" evidence="6">
    <location>
        <begin position="190"/>
        <end position="208"/>
    </location>
</feature>
<dbReference type="EMBL" id="JAFBEV010000008">
    <property type="protein sequence ID" value="MBM7657751.1"/>
    <property type="molecule type" value="Genomic_DNA"/>
</dbReference>
<evidence type="ECO:0000256" key="5">
    <source>
        <dbReference type="ARBA" id="ARBA00023136"/>
    </source>
</evidence>
<feature type="transmembrane region" description="Helical" evidence="6">
    <location>
        <begin position="258"/>
        <end position="283"/>
    </location>
</feature>
<name>A0ABS2Q7W8_9BACL</name>
<feature type="transmembrane region" description="Helical" evidence="6">
    <location>
        <begin position="336"/>
        <end position="355"/>
    </location>
</feature>
<gene>
    <name evidence="7" type="ORF">JOC27_001201</name>
</gene>
<evidence type="ECO:0000256" key="6">
    <source>
        <dbReference type="SAM" id="Phobius"/>
    </source>
</evidence>
<protein>
    <submittedName>
        <fullName evidence="7">O-antigen/teichoic acid export membrane protein</fullName>
    </submittedName>
</protein>
<feature type="transmembrane region" description="Helical" evidence="6">
    <location>
        <begin position="458"/>
        <end position="476"/>
    </location>
</feature>
<feature type="transmembrane region" description="Helical" evidence="6">
    <location>
        <begin position="220"/>
        <end position="238"/>
    </location>
</feature>
<feature type="transmembrane region" description="Helical" evidence="6">
    <location>
        <begin position="159"/>
        <end position="178"/>
    </location>
</feature>
<evidence type="ECO:0000256" key="3">
    <source>
        <dbReference type="ARBA" id="ARBA00022692"/>
    </source>
</evidence>
<dbReference type="Pfam" id="PF01943">
    <property type="entry name" value="Polysacc_synt"/>
    <property type="match status" value="1"/>
</dbReference>